<dbReference type="EMBL" id="HACM01000422">
    <property type="protein sequence ID" value="CRZ00864.1"/>
    <property type="molecule type" value="Transcribed_RNA"/>
</dbReference>
<dbReference type="AlphaFoldDB" id="A0A0H5QZ84"/>
<protein>
    <submittedName>
        <fullName evidence="1">Uncharacterized protein</fullName>
    </submittedName>
</protein>
<accession>A0A0H5QZ84</accession>
<sequence>MKCHASPAPIPTPRMMWRTTTRKFILTPWMMWKTSTRKFRNRRAPPLRTFQFRRSLAITIIEDVDEASAEASKERLTNICGISIAEDDGASGEARNAREVDLTIHVMNKRSRKSLAKLASSIDTVVNPKNATHRLK</sequence>
<organism evidence="1">
    <name type="scientific">Spongospora subterranea</name>
    <dbReference type="NCBI Taxonomy" id="70186"/>
    <lineage>
        <taxon>Eukaryota</taxon>
        <taxon>Sar</taxon>
        <taxon>Rhizaria</taxon>
        <taxon>Endomyxa</taxon>
        <taxon>Phytomyxea</taxon>
        <taxon>Plasmodiophorida</taxon>
        <taxon>Plasmodiophoridae</taxon>
        <taxon>Spongospora</taxon>
    </lineage>
</organism>
<proteinExistence type="predicted"/>
<name>A0A0H5QZ84_9EUKA</name>
<reference evidence="1" key="1">
    <citation type="submission" date="2015-04" db="EMBL/GenBank/DDBJ databases">
        <title>The genome sequence of the plant pathogenic Rhizarian Plasmodiophora brassicae reveals insights in its biotrophic life cycle and the origin of chitin synthesis.</title>
        <authorList>
            <person name="Schwelm A."/>
            <person name="Fogelqvist J."/>
            <person name="Knaust A."/>
            <person name="Julke S."/>
            <person name="Lilja T."/>
            <person name="Dhandapani V."/>
            <person name="Bonilla-Rosso G."/>
            <person name="Karlsson M."/>
            <person name="Shevchenko A."/>
            <person name="Choi S.R."/>
            <person name="Kim H.G."/>
            <person name="Park J.Y."/>
            <person name="Lim Y.P."/>
            <person name="Ludwig-Muller J."/>
            <person name="Dixelius C."/>
        </authorList>
    </citation>
    <scope>NUCLEOTIDE SEQUENCE</scope>
    <source>
        <tissue evidence="1">Potato root galls</tissue>
    </source>
</reference>
<evidence type="ECO:0000313" key="1">
    <source>
        <dbReference type="EMBL" id="CRZ00864.1"/>
    </source>
</evidence>